<dbReference type="GO" id="GO:0009307">
    <property type="term" value="P:DNA restriction-modification system"/>
    <property type="evidence" value="ECO:0007669"/>
    <property type="project" value="UniProtKB-KW"/>
</dbReference>
<dbReference type="EMBL" id="BARU01033661">
    <property type="protein sequence ID" value="GAH69958.1"/>
    <property type="molecule type" value="Genomic_DNA"/>
</dbReference>
<proteinExistence type="inferred from homology"/>
<dbReference type="InterPro" id="IPR002941">
    <property type="entry name" value="DNA_methylase_N4/N6"/>
</dbReference>
<dbReference type="SUPFAM" id="SSF53335">
    <property type="entry name" value="S-adenosyl-L-methionine-dependent methyltransferases"/>
    <property type="match status" value="1"/>
</dbReference>
<dbReference type="AlphaFoldDB" id="X1JJQ8"/>
<reference evidence="11" key="1">
    <citation type="journal article" date="2014" name="Front. Microbiol.">
        <title>High frequency of phylogenetically diverse reductive dehalogenase-homologous genes in deep subseafloor sedimentary metagenomes.</title>
        <authorList>
            <person name="Kawai M."/>
            <person name="Futagami T."/>
            <person name="Toyoda A."/>
            <person name="Takaki Y."/>
            <person name="Nishi S."/>
            <person name="Hori S."/>
            <person name="Arai W."/>
            <person name="Tsubouchi T."/>
            <person name="Morono Y."/>
            <person name="Uchiyama I."/>
            <person name="Ito T."/>
            <person name="Fujiyama A."/>
            <person name="Inagaki F."/>
            <person name="Takami H."/>
        </authorList>
    </citation>
    <scope>NUCLEOTIDE SEQUENCE</scope>
    <source>
        <strain evidence="11">Expedition CK06-06</strain>
    </source>
</reference>
<evidence type="ECO:0000256" key="1">
    <source>
        <dbReference type="ARBA" id="ARBA00010203"/>
    </source>
</evidence>
<evidence type="ECO:0000259" key="10">
    <source>
        <dbReference type="Pfam" id="PF01555"/>
    </source>
</evidence>
<feature type="domain" description="DNA methylase N-4/N-6" evidence="10">
    <location>
        <begin position="9"/>
        <end position="195"/>
    </location>
</feature>
<dbReference type="GO" id="GO:0003677">
    <property type="term" value="F:DNA binding"/>
    <property type="evidence" value="ECO:0007669"/>
    <property type="project" value="UniProtKB-KW"/>
</dbReference>
<gene>
    <name evidence="11" type="ORF">S03H2_52927</name>
</gene>
<evidence type="ECO:0000256" key="7">
    <source>
        <dbReference type="ARBA" id="ARBA00023125"/>
    </source>
</evidence>
<feature type="non-terminal residue" evidence="11">
    <location>
        <position position="227"/>
    </location>
</feature>
<keyword evidence="4" id="KW-0808">Transferase</keyword>
<keyword evidence="9" id="KW-1133">Transmembrane helix</keyword>
<dbReference type="Gene3D" id="3.40.50.150">
    <property type="entry name" value="Vaccinia Virus protein VP39"/>
    <property type="match status" value="1"/>
</dbReference>
<keyword evidence="7" id="KW-0238">DNA-binding</keyword>
<dbReference type="InterPro" id="IPR029063">
    <property type="entry name" value="SAM-dependent_MTases_sf"/>
</dbReference>
<keyword evidence="5" id="KW-0949">S-adenosyl-L-methionine</keyword>
<protein>
    <recommendedName>
        <fullName evidence="2">site-specific DNA-methyltransferase (cytosine-N(4)-specific)</fullName>
        <ecNumber evidence="2">2.1.1.113</ecNumber>
    </recommendedName>
</protein>
<sequence>MDELPDESVQCVVTSPPYWGLRKYAGEQELIWGGDKDCEHQWIDYKASLIHENRNFQKGTQEEVIAEGRELTHIHKYSNLKAGFCSLCGAWKGAYGLEPNPEMYVQHTIEILREIKRVLRPDGVVFWNIGDTYSATRWSNTPSTSFNPPAADIVLQKQTNLPPKNLCLIPFRIAIACQEAGWWVRSVIIWCLSGGAYVYARTQKGDMPMMIRDMARLDPATVKLWNG</sequence>
<evidence type="ECO:0000256" key="4">
    <source>
        <dbReference type="ARBA" id="ARBA00022679"/>
    </source>
</evidence>
<evidence type="ECO:0000256" key="5">
    <source>
        <dbReference type="ARBA" id="ARBA00022691"/>
    </source>
</evidence>
<keyword evidence="9" id="KW-0812">Transmembrane</keyword>
<keyword evidence="3" id="KW-0489">Methyltransferase</keyword>
<comment type="catalytic activity">
    <reaction evidence="8">
        <text>a 2'-deoxycytidine in DNA + S-adenosyl-L-methionine = an N(4)-methyl-2'-deoxycytidine in DNA + S-adenosyl-L-homocysteine + H(+)</text>
        <dbReference type="Rhea" id="RHEA:16857"/>
        <dbReference type="Rhea" id="RHEA-COMP:11369"/>
        <dbReference type="Rhea" id="RHEA-COMP:13674"/>
        <dbReference type="ChEBI" id="CHEBI:15378"/>
        <dbReference type="ChEBI" id="CHEBI:57856"/>
        <dbReference type="ChEBI" id="CHEBI:59789"/>
        <dbReference type="ChEBI" id="CHEBI:85452"/>
        <dbReference type="ChEBI" id="CHEBI:137933"/>
        <dbReference type="EC" id="2.1.1.113"/>
    </reaction>
</comment>
<evidence type="ECO:0000256" key="6">
    <source>
        <dbReference type="ARBA" id="ARBA00022747"/>
    </source>
</evidence>
<evidence type="ECO:0000313" key="11">
    <source>
        <dbReference type="EMBL" id="GAH69958.1"/>
    </source>
</evidence>
<dbReference type="EC" id="2.1.1.113" evidence="2"/>
<feature type="transmembrane region" description="Helical" evidence="9">
    <location>
        <begin position="182"/>
        <end position="200"/>
    </location>
</feature>
<evidence type="ECO:0000256" key="8">
    <source>
        <dbReference type="ARBA" id="ARBA00049120"/>
    </source>
</evidence>
<accession>X1JJQ8</accession>
<dbReference type="Pfam" id="PF01555">
    <property type="entry name" value="N6_N4_Mtase"/>
    <property type="match status" value="1"/>
</dbReference>
<evidence type="ECO:0000256" key="9">
    <source>
        <dbReference type="SAM" id="Phobius"/>
    </source>
</evidence>
<comment type="similarity">
    <text evidence="1">Belongs to the N(4)/N(6)-methyltransferase family. N(4) subfamily.</text>
</comment>
<keyword evidence="9" id="KW-0472">Membrane</keyword>
<dbReference type="GO" id="GO:0008170">
    <property type="term" value="F:N-methyltransferase activity"/>
    <property type="evidence" value="ECO:0007669"/>
    <property type="project" value="InterPro"/>
</dbReference>
<dbReference type="GO" id="GO:0032259">
    <property type="term" value="P:methylation"/>
    <property type="evidence" value="ECO:0007669"/>
    <property type="project" value="UniProtKB-KW"/>
</dbReference>
<name>X1JJQ8_9ZZZZ</name>
<dbReference type="GO" id="GO:0015667">
    <property type="term" value="F:site-specific DNA-methyltransferase (cytosine-N4-specific) activity"/>
    <property type="evidence" value="ECO:0007669"/>
    <property type="project" value="UniProtKB-EC"/>
</dbReference>
<organism evidence="11">
    <name type="scientific">marine sediment metagenome</name>
    <dbReference type="NCBI Taxonomy" id="412755"/>
    <lineage>
        <taxon>unclassified sequences</taxon>
        <taxon>metagenomes</taxon>
        <taxon>ecological metagenomes</taxon>
    </lineage>
</organism>
<comment type="caution">
    <text evidence="11">The sequence shown here is derived from an EMBL/GenBank/DDBJ whole genome shotgun (WGS) entry which is preliminary data.</text>
</comment>
<dbReference type="PROSITE" id="PS00093">
    <property type="entry name" value="N4_MTASE"/>
    <property type="match status" value="1"/>
</dbReference>
<evidence type="ECO:0000256" key="2">
    <source>
        <dbReference type="ARBA" id="ARBA00012185"/>
    </source>
</evidence>
<evidence type="ECO:0000256" key="3">
    <source>
        <dbReference type="ARBA" id="ARBA00022603"/>
    </source>
</evidence>
<keyword evidence="6" id="KW-0680">Restriction system</keyword>
<dbReference type="InterPro" id="IPR017985">
    <property type="entry name" value="MeTrfase_CN4_CS"/>
</dbReference>